<evidence type="ECO:0000259" key="1">
    <source>
        <dbReference type="Pfam" id="PF13460"/>
    </source>
</evidence>
<dbReference type="InterPro" id="IPR036291">
    <property type="entry name" value="NAD(P)-bd_dom_sf"/>
</dbReference>
<dbReference type="AlphaFoldDB" id="A0A6L9L400"/>
<dbReference type="EMBL" id="JAAFZH010000001">
    <property type="protein sequence ID" value="NDU93543.1"/>
    <property type="molecule type" value="Genomic_DNA"/>
</dbReference>
<accession>A0A6L9L400</accession>
<gene>
    <name evidence="2" type="ORF">GK108_01550</name>
</gene>
<dbReference type="Proteomes" id="UP000474175">
    <property type="component" value="Unassembled WGS sequence"/>
</dbReference>
<protein>
    <submittedName>
        <fullName evidence="2">NAD(P)H-binding protein</fullName>
    </submittedName>
</protein>
<keyword evidence="3" id="KW-1185">Reference proteome</keyword>
<dbReference type="GO" id="GO:0005737">
    <property type="term" value="C:cytoplasm"/>
    <property type="evidence" value="ECO:0007669"/>
    <property type="project" value="TreeGrafter"/>
</dbReference>
<name>A0A6L9L400_9BACT</name>
<dbReference type="InterPro" id="IPR051783">
    <property type="entry name" value="NAD(P)-dependent_oxidoreduct"/>
</dbReference>
<dbReference type="RefSeq" id="WP_163941728.1">
    <property type="nucleotide sequence ID" value="NZ_JAAFZH010000001.1"/>
</dbReference>
<dbReference type="SUPFAM" id="SSF51735">
    <property type="entry name" value="NAD(P)-binding Rossmann-fold domains"/>
    <property type="match status" value="1"/>
</dbReference>
<dbReference type="GO" id="GO:0004029">
    <property type="term" value="F:aldehyde dehydrogenase (NAD+) activity"/>
    <property type="evidence" value="ECO:0007669"/>
    <property type="project" value="TreeGrafter"/>
</dbReference>
<dbReference type="Gene3D" id="3.40.50.720">
    <property type="entry name" value="NAD(P)-binding Rossmann-like Domain"/>
    <property type="match status" value="1"/>
</dbReference>
<dbReference type="Pfam" id="PF13460">
    <property type="entry name" value="NAD_binding_10"/>
    <property type="match status" value="1"/>
</dbReference>
<proteinExistence type="predicted"/>
<dbReference type="PANTHER" id="PTHR48079:SF6">
    <property type="entry name" value="NAD(P)-BINDING DOMAIN-CONTAINING PROTEIN-RELATED"/>
    <property type="match status" value="1"/>
</dbReference>
<dbReference type="PANTHER" id="PTHR48079">
    <property type="entry name" value="PROTEIN YEEZ"/>
    <property type="match status" value="1"/>
</dbReference>
<dbReference type="InterPro" id="IPR016040">
    <property type="entry name" value="NAD(P)-bd_dom"/>
</dbReference>
<sequence length="274" mass="30361">MIQETISILGCGWLGLPLAEKLLSAGYRVKGSATSAEKVANLKEKGIEAYQLELNPAIIGNSYDLLQADTLIINIPPRASRLGEDFHPKQIRHLVEAIRPSPVKHIIFVSSTSIYPELNRVVYEDDVQEPGQSATPALVEAEQLVQGLSSERSILILRCGGLLGYDRIPGKYVAGKTIDTGAIPVNYLHRDDAVGILQNLIENKLTGVFNAISPEHPTRESIYRKNCADFGYTLPTFVTPEEPNSYKIISPDKLLNATTYQFRYADPLQFYYVV</sequence>
<evidence type="ECO:0000313" key="3">
    <source>
        <dbReference type="Proteomes" id="UP000474175"/>
    </source>
</evidence>
<comment type="caution">
    <text evidence="2">The sequence shown here is derived from an EMBL/GenBank/DDBJ whole genome shotgun (WGS) entry which is preliminary data.</text>
</comment>
<feature type="domain" description="NAD(P)-binding" evidence="1">
    <location>
        <begin position="12"/>
        <end position="175"/>
    </location>
</feature>
<evidence type="ECO:0000313" key="2">
    <source>
        <dbReference type="EMBL" id="NDU93543.1"/>
    </source>
</evidence>
<reference evidence="2 3" key="1">
    <citation type="submission" date="2020-02" db="EMBL/GenBank/DDBJ databases">
        <title>Draft genome sequence of two Spirosoma agri KCTC 52727 and Spirosoma terrae KCTC 52035.</title>
        <authorList>
            <person name="Rojas J."/>
            <person name="Ambika Manirajan B."/>
            <person name="Suarez C."/>
            <person name="Ratering S."/>
            <person name="Schnell S."/>
        </authorList>
    </citation>
    <scope>NUCLEOTIDE SEQUENCE [LARGE SCALE GENOMIC DNA]</scope>
    <source>
        <strain evidence="2 3">KCTC 52035</strain>
    </source>
</reference>
<organism evidence="2 3">
    <name type="scientific">Spirosoma terrae</name>
    <dbReference type="NCBI Taxonomy" id="1968276"/>
    <lineage>
        <taxon>Bacteria</taxon>
        <taxon>Pseudomonadati</taxon>
        <taxon>Bacteroidota</taxon>
        <taxon>Cytophagia</taxon>
        <taxon>Cytophagales</taxon>
        <taxon>Cytophagaceae</taxon>
        <taxon>Spirosoma</taxon>
    </lineage>
</organism>